<dbReference type="InterPro" id="IPR026262">
    <property type="entry name" value="DinJ"/>
</dbReference>
<dbReference type="NCBIfam" id="TIGR02384">
    <property type="entry name" value="RelB_DinJ"/>
    <property type="match status" value="1"/>
</dbReference>
<sequence length="89" mass="9891">MKMNAENTTVVNVRMPQQIKHDAQQILSELGLSTSDAVRLFFRQIVDEGGLPFQPRLSAETLQAMADAEAGRLEEVTLDQLKAELDAIH</sequence>
<dbReference type="EMBL" id="ADFP01000058">
    <property type="protein sequence ID" value="EFB90896.1"/>
    <property type="molecule type" value="Genomic_DNA"/>
</dbReference>
<comment type="caution">
    <text evidence="3">The sequence shown here is derived from an EMBL/GenBank/DDBJ whole genome shotgun (WGS) entry which is preliminary data.</text>
</comment>
<proteinExistence type="inferred from homology"/>
<dbReference type="PANTHER" id="PTHR38781">
    <property type="entry name" value="ANTITOXIN DINJ-RELATED"/>
    <property type="match status" value="1"/>
</dbReference>
<dbReference type="PANTHER" id="PTHR38781:SF1">
    <property type="entry name" value="ANTITOXIN DINJ-RELATED"/>
    <property type="match status" value="1"/>
</dbReference>
<evidence type="ECO:0000256" key="2">
    <source>
        <dbReference type="ARBA" id="ARBA00022649"/>
    </source>
</evidence>
<dbReference type="InterPro" id="IPR007337">
    <property type="entry name" value="RelB/DinJ"/>
</dbReference>
<dbReference type="PIRSF" id="PIRSF003108">
    <property type="entry name" value="DinJ"/>
    <property type="match status" value="1"/>
</dbReference>
<name>A0ABM9ZVE0_9BACT</name>
<gene>
    <name evidence="3" type="primary">dinJ</name>
    <name evidence="3" type="ORF">HMPREF7215_0592</name>
</gene>
<evidence type="ECO:0000313" key="4">
    <source>
        <dbReference type="Proteomes" id="UP000006462"/>
    </source>
</evidence>
<dbReference type="Proteomes" id="UP000006462">
    <property type="component" value="Unassembled WGS sequence"/>
</dbReference>
<dbReference type="InterPro" id="IPR013321">
    <property type="entry name" value="Arc_rbn_hlx_hlx"/>
</dbReference>
<accession>A0ABM9ZVE0</accession>
<keyword evidence="2" id="KW-1277">Toxin-antitoxin system</keyword>
<dbReference type="Pfam" id="PF04221">
    <property type="entry name" value="RelB"/>
    <property type="match status" value="1"/>
</dbReference>
<evidence type="ECO:0000256" key="1">
    <source>
        <dbReference type="ARBA" id="ARBA00010562"/>
    </source>
</evidence>
<evidence type="ECO:0000313" key="3">
    <source>
        <dbReference type="EMBL" id="EFB90896.1"/>
    </source>
</evidence>
<reference evidence="3 4" key="1">
    <citation type="submission" date="2009-12" db="EMBL/GenBank/DDBJ databases">
        <authorList>
            <person name="Shrivastava S."/>
            <person name="Madupu R."/>
            <person name="Durkin A.S."/>
            <person name="Torralba M."/>
            <person name="Methe B."/>
            <person name="Sutton G.G."/>
            <person name="Strausberg R.L."/>
            <person name="Nelson K.E."/>
        </authorList>
    </citation>
    <scope>NUCLEOTIDE SEQUENCE [LARGE SCALE GENOMIC DNA]</scope>
    <source>
        <strain evidence="3 4">W5455</strain>
    </source>
</reference>
<comment type="similarity">
    <text evidence="1">Belongs to the RelB/DinJ antitoxin family.</text>
</comment>
<dbReference type="Gene3D" id="1.10.1220.10">
    <property type="entry name" value="Met repressor-like"/>
    <property type="match status" value="1"/>
</dbReference>
<keyword evidence="4" id="KW-1185">Reference proteome</keyword>
<organism evidence="3 4">
    <name type="scientific">Pyramidobacter piscolens W5455</name>
    <dbReference type="NCBI Taxonomy" id="352165"/>
    <lineage>
        <taxon>Bacteria</taxon>
        <taxon>Thermotogati</taxon>
        <taxon>Synergistota</taxon>
        <taxon>Synergistia</taxon>
        <taxon>Synergistales</taxon>
        <taxon>Dethiosulfovibrionaceae</taxon>
        <taxon>Pyramidobacter</taxon>
    </lineage>
</organism>
<protein>
    <submittedName>
        <fullName evidence="3">Addiction module antitoxin, RelB/DinJ family</fullName>
    </submittedName>
</protein>